<evidence type="ECO:0000313" key="1">
    <source>
        <dbReference type="EMBL" id="MCC0178027.1"/>
    </source>
</evidence>
<evidence type="ECO:0000313" key="2">
    <source>
        <dbReference type="Proteomes" id="UP000729733"/>
    </source>
</evidence>
<proteinExistence type="predicted"/>
<reference evidence="1" key="1">
    <citation type="journal article" date="2021" name="Antonie Van Leeuwenhoek">
        <title>Draft genome and description of Waterburya agarophytonicola gen. nov. sp. nov. (Pleurocapsales, Cyanobacteria): a seaweed symbiont.</title>
        <authorList>
            <person name="Bonthond G."/>
            <person name="Shalygin S."/>
            <person name="Bayer T."/>
            <person name="Weinberger F."/>
        </authorList>
    </citation>
    <scope>NUCLEOTIDE SEQUENCE</scope>
    <source>
        <strain evidence="1">KI4</strain>
    </source>
</reference>
<protein>
    <submittedName>
        <fullName evidence="1">Uncharacterized protein</fullName>
    </submittedName>
</protein>
<name>A0A964BSS8_9CYAN</name>
<keyword evidence="2" id="KW-1185">Reference proteome</keyword>
<dbReference type="EMBL" id="JADWDC010000034">
    <property type="protein sequence ID" value="MCC0178027.1"/>
    <property type="molecule type" value="Genomic_DNA"/>
</dbReference>
<gene>
    <name evidence="1" type="ORF">I4641_13665</name>
</gene>
<dbReference type="RefSeq" id="WP_229641093.1">
    <property type="nucleotide sequence ID" value="NZ_JADWDC010000034.1"/>
</dbReference>
<dbReference type="Proteomes" id="UP000729733">
    <property type="component" value="Unassembled WGS sequence"/>
</dbReference>
<accession>A0A964BSS8</accession>
<sequence length="120" mass="13608">FVVYYIVLVWLYAPAVESGESAWEVNQDGEIVHHNDVLTVPTVKPIEQQLKDVLWDNIEEVTETVKQVEDKPTVEELLYGVEIDKITLRKARKIASALGIKQKVNGRKLFCTSKAVILSE</sequence>
<organism evidence="1 2">
    <name type="scientific">Waterburya agarophytonicola KI4</name>
    <dbReference type="NCBI Taxonomy" id="2874699"/>
    <lineage>
        <taxon>Bacteria</taxon>
        <taxon>Bacillati</taxon>
        <taxon>Cyanobacteriota</taxon>
        <taxon>Cyanophyceae</taxon>
        <taxon>Pleurocapsales</taxon>
        <taxon>Hyellaceae</taxon>
        <taxon>Waterburya</taxon>
        <taxon>Waterburya agarophytonicola</taxon>
    </lineage>
</organism>
<feature type="non-terminal residue" evidence="1">
    <location>
        <position position="1"/>
    </location>
</feature>
<comment type="caution">
    <text evidence="1">The sequence shown here is derived from an EMBL/GenBank/DDBJ whole genome shotgun (WGS) entry which is preliminary data.</text>
</comment>
<dbReference type="AlphaFoldDB" id="A0A964BSS8"/>